<feature type="domain" description="Reverse transcriptase/retrotransposon-derived protein RNase H-like" evidence="2">
    <location>
        <begin position="31"/>
        <end position="96"/>
    </location>
</feature>
<dbReference type="InterPro" id="IPR043502">
    <property type="entry name" value="DNA/RNA_pol_sf"/>
</dbReference>
<dbReference type="Pfam" id="PF17919">
    <property type="entry name" value="RT_RNaseH_2"/>
    <property type="match status" value="1"/>
</dbReference>
<proteinExistence type="predicted"/>
<dbReference type="GO" id="GO:0003824">
    <property type="term" value="F:catalytic activity"/>
    <property type="evidence" value="ECO:0007669"/>
    <property type="project" value="UniProtKB-KW"/>
</dbReference>
<dbReference type="Gene3D" id="1.10.340.70">
    <property type="match status" value="1"/>
</dbReference>
<dbReference type="AlphaFoldDB" id="A0A6S7H265"/>
<name>A0A6S7H265_PARCT</name>
<accession>A0A6S7H265</accession>
<dbReference type="InterPro" id="IPR043128">
    <property type="entry name" value="Rev_trsase/Diguanyl_cyclase"/>
</dbReference>
<dbReference type="Pfam" id="PF17921">
    <property type="entry name" value="Integrase_H2C2"/>
    <property type="match status" value="1"/>
</dbReference>
<keyword evidence="5" id="KW-1185">Reference proteome</keyword>
<dbReference type="FunFam" id="1.10.340.70:FF:000001">
    <property type="entry name" value="Retrovirus-related Pol polyprotein from transposon gypsy-like Protein"/>
    <property type="match status" value="1"/>
</dbReference>
<dbReference type="PANTHER" id="PTHR37984">
    <property type="entry name" value="PROTEIN CBG26694"/>
    <property type="match status" value="1"/>
</dbReference>
<sequence length="353" mass="40035">MASYYRKFISGFSDIASPLNRLTQTDMSFVWDENCENAFQTIKEELMSSPVEVFPEPNGDFILFTDASVVGVGTVLVQEDGEGEKRVVYLMHRKPSQLKNVKHPNGKLACWTLELKEYVYTTEHKPGNMMQHADALSRAPVNSVRISTLSWTALEETQNLDDDILLVRRWVLNGLRPDAKPKDTSPMLKALYNVFESLVVEKNVLRRKWIDEDGKETLQIDAHEQVGHLGIAKTFEMIQSGFYWPGFYKDVKTFCKSCEICAKNKVVPRPRSPMKPFDIVPVPFYMIGVDLIGPSKLARQGNKYILSIIDYYSKYAEAVALPNQEAEKVTSSSFGTSVCQAWNAFSFAHVPRP</sequence>
<evidence type="ECO:0000313" key="4">
    <source>
        <dbReference type="EMBL" id="CAB3996822.1"/>
    </source>
</evidence>
<dbReference type="OrthoDB" id="115435at2759"/>
<organism evidence="4 5">
    <name type="scientific">Paramuricea clavata</name>
    <name type="common">Red gorgonian</name>
    <name type="synonym">Violescent sea-whip</name>
    <dbReference type="NCBI Taxonomy" id="317549"/>
    <lineage>
        <taxon>Eukaryota</taxon>
        <taxon>Metazoa</taxon>
        <taxon>Cnidaria</taxon>
        <taxon>Anthozoa</taxon>
        <taxon>Octocorallia</taxon>
        <taxon>Malacalcyonacea</taxon>
        <taxon>Plexauridae</taxon>
        <taxon>Paramuricea</taxon>
    </lineage>
</organism>
<dbReference type="GO" id="GO:0003676">
    <property type="term" value="F:nucleic acid binding"/>
    <property type="evidence" value="ECO:0007669"/>
    <property type="project" value="InterPro"/>
</dbReference>
<reference evidence="4" key="1">
    <citation type="submission" date="2020-04" db="EMBL/GenBank/DDBJ databases">
        <authorList>
            <person name="Alioto T."/>
            <person name="Alioto T."/>
            <person name="Gomez Garrido J."/>
        </authorList>
    </citation>
    <scope>NUCLEOTIDE SEQUENCE</scope>
    <source>
        <strain evidence="4">A484AB</strain>
    </source>
</reference>
<evidence type="ECO:0000259" key="3">
    <source>
        <dbReference type="Pfam" id="PF17921"/>
    </source>
</evidence>
<dbReference type="InterPro" id="IPR012337">
    <property type="entry name" value="RNaseH-like_sf"/>
</dbReference>
<dbReference type="GO" id="GO:0006259">
    <property type="term" value="P:DNA metabolic process"/>
    <property type="evidence" value="ECO:0007669"/>
    <property type="project" value="UniProtKB-ARBA"/>
</dbReference>
<dbReference type="InterPro" id="IPR036397">
    <property type="entry name" value="RNaseH_sf"/>
</dbReference>
<dbReference type="InterPro" id="IPR041577">
    <property type="entry name" value="RT_RNaseH_2"/>
</dbReference>
<dbReference type="InterPro" id="IPR050951">
    <property type="entry name" value="Retrovirus_Pol_polyprotein"/>
</dbReference>
<comment type="caution">
    <text evidence="4">The sequence shown here is derived from an EMBL/GenBank/DDBJ whole genome shotgun (WGS) entry which is preliminary data.</text>
</comment>
<gene>
    <name evidence="4" type="ORF">PACLA_8A025546</name>
</gene>
<evidence type="ECO:0000259" key="2">
    <source>
        <dbReference type="Pfam" id="PF17919"/>
    </source>
</evidence>
<protein>
    <submittedName>
        <fullName evidence="4">Transposon Ty3-G Gag-Pol poly</fullName>
    </submittedName>
</protein>
<dbReference type="InterPro" id="IPR041588">
    <property type="entry name" value="Integrase_H2C2"/>
</dbReference>
<dbReference type="SUPFAM" id="SSF56672">
    <property type="entry name" value="DNA/RNA polymerases"/>
    <property type="match status" value="1"/>
</dbReference>
<dbReference type="Proteomes" id="UP001152795">
    <property type="component" value="Unassembled WGS sequence"/>
</dbReference>
<dbReference type="EMBL" id="CACRXK020002953">
    <property type="protein sequence ID" value="CAB3996822.1"/>
    <property type="molecule type" value="Genomic_DNA"/>
</dbReference>
<keyword evidence="1" id="KW-0511">Multifunctional enzyme</keyword>
<evidence type="ECO:0000256" key="1">
    <source>
        <dbReference type="ARBA" id="ARBA00023268"/>
    </source>
</evidence>
<dbReference type="Gene3D" id="3.30.420.10">
    <property type="entry name" value="Ribonuclease H-like superfamily/Ribonuclease H"/>
    <property type="match status" value="1"/>
</dbReference>
<dbReference type="Gene3D" id="3.30.70.270">
    <property type="match status" value="1"/>
</dbReference>
<dbReference type="PANTHER" id="PTHR37984:SF5">
    <property type="entry name" value="PROTEIN NYNRIN-LIKE"/>
    <property type="match status" value="1"/>
</dbReference>
<evidence type="ECO:0000313" key="5">
    <source>
        <dbReference type="Proteomes" id="UP001152795"/>
    </source>
</evidence>
<dbReference type="SUPFAM" id="SSF53098">
    <property type="entry name" value="Ribonuclease H-like"/>
    <property type="match status" value="1"/>
</dbReference>
<feature type="domain" description="Integrase zinc-binding" evidence="3">
    <location>
        <begin position="221"/>
        <end position="265"/>
    </location>
</feature>